<organism evidence="4 5">
    <name type="scientific">Nocardioides currus</name>
    <dbReference type="NCBI Taxonomy" id="2133958"/>
    <lineage>
        <taxon>Bacteria</taxon>
        <taxon>Bacillati</taxon>
        <taxon>Actinomycetota</taxon>
        <taxon>Actinomycetes</taxon>
        <taxon>Propionibacteriales</taxon>
        <taxon>Nocardioidaceae</taxon>
        <taxon>Nocardioides</taxon>
    </lineage>
</organism>
<evidence type="ECO:0000313" key="4">
    <source>
        <dbReference type="EMBL" id="PUA79359.1"/>
    </source>
</evidence>
<feature type="transmembrane region" description="Helical" evidence="2">
    <location>
        <begin position="382"/>
        <end position="400"/>
    </location>
</feature>
<comment type="caution">
    <text evidence="4">The sequence shown here is derived from an EMBL/GenBank/DDBJ whole genome shotgun (WGS) entry which is preliminary data.</text>
</comment>
<keyword evidence="2" id="KW-0472">Membrane</keyword>
<dbReference type="AlphaFoldDB" id="A0A2R7YU05"/>
<name>A0A2R7YU05_9ACTN</name>
<feature type="compositionally biased region" description="Low complexity" evidence="1">
    <location>
        <begin position="49"/>
        <end position="61"/>
    </location>
</feature>
<dbReference type="InterPro" id="IPR025510">
    <property type="entry name" value="DUF4397"/>
</dbReference>
<protein>
    <recommendedName>
        <fullName evidence="3">DUF4397 domain-containing protein</fullName>
    </recommendedName>
</protein>
<evidence type="ECO:0000259" key="3">
    <source>
        <dbReference type="Pfam" id="PF14344"/>
    </source>
</evidence>
<feature type="domain" description="DUF4397" evidence="3">
    <location>
        <begin position="149"/>
        <end position="260"/>
    </location>
</feature>
<accession>A0A2R7YU05</accession>
<feature type="region of interest" description="Disordered" evidence="1">
    <location>
        <begin position="49"/>
        <end position="92"/>
    </location>
</feature>
<reference evidence="4 5" key="1">
    <citation type="submission" date="2018-03" db="EMBL/GenBank/DDBJ databases">
        <authorList>
            <person name="Keele B.F."/>
        </authorList>
    </citation>
    <scope>NUCLEOTIDE SEQUENCE [LARGE SCALE GENOMIC DNA]</scope>
    <source>
        <strain evidence="4 5">IB-3</strain>
    </source>
</reference>
<evidence type="ECO:0000313" key="5">
    <source>
        <dbReference type="Proteomes" id="UP000244867"/>
    </source>
</evidence>
<keyword evidence="5" id="KW-1185">Reference proteome</keyword>
<keyword evidence="2" id="KW-1133">Transmembrane helix</keyword>
<evidence type="ECO:0000256" key="1">
    <source>
        <dbReference type="SAM" id="MobiDB-lite"/>
    </source>
</evidence>
<keyword evidence="2" id="KW-0812">Transmembrane</keyword>
<evidence type="ECO:0000256" key="2">
    <source>
        <dbReference type="SAM" id="Phobius"/>
    </source>
</evidence>
<dbReference type="OrthoDB" id="5800709at2"/>
<proteinExistence type="predicted"/>
<dbReference type="Pfam" id="PF14344">
    <property type="entry name" value="DUF4397"/>
    <property type="match status" value="1"/>
</dbReference>
<feature type="compositionally biased region" description="Basic and acidic residues" evidence="1">
    <location>
        <begin position="76"/>
        <end position="86"/>
    </location>
</feature>
<dbReference type="Proteomes" id="UP000244867">
    <property type="component" value="Unassembled WGS sequence"/>
</dbReference>
<gene>
    <name evidence="4" type="ORF">C7S10_19630</name>
</gene>
<sequence>MTSLALDTSEHHAPSPCRCRETCLADVLNQHTVSPTVVLHLAEAVTAPAEAASRASRPPASGLRVQTAGARAVTPRQREDSRRPQPDRSPYARFPAVMCSVHGRHGGGRAQEEPMASTRWIYLAATMAVGATLAGAPSAQAAGSEAGTAQLMVVQALPGLTLDVDIDREGVEDGADSGAVLGPFTVPAGEHRVSFRDADGEVVLDTAVELAAGSRQDLVVHLPAQADGDPVTTLYDTPTERIGADKARVLIAHTASVAPADVRVDGTVVFRNIANGEFATADVAAGDHVAELLPSGLTRDPILGPLNVTLPAGTATMVYAVGDPTKDSMEVIAHSIALTADGTEAPSTIDTGSAGLAAGITVAPFSAPRTTVADGGTASSPLVSGGAALAAVLAIALLALRRSRNAAEAP</sequence>
<dbReference type="EMBL" id="PYXZ01000011">
    <property type="protein sequence ID" value="PUA79359.1"/>
    <property type="molecule type" value="Genomic_DNA"/>
</dbReference>